<organism evidence="1">
    <name type="scientific">marine metagenome</name>
    <dbReference type="NCBI Taxonomy" id="408172"/>
    <lineage>
        <taxon>unclassified sequences</taxon>
        <taxon>metagenomes</taxon>
        <taxon>ecological metagenomes</taxon>
    </lineage>
</organism>
<feature type="non-terminal residue" evidence="1">
    <location>
        <position position="1"/>
    </location>
</feature>
<protein>
    <submittedName>
        <fullName evidence="1">Uncharacterized protein</fullName>
    </submittedName>
</protein>
<dbReference type="InterPro" id="IPR019993">
    <property type="entry name" value="RecB_nuclease_TM0106_put"/>
</dbReference>
<dbReference type="AlphaFoldDB" id="A0A382V4J6"/>
<name>A0A382V4J6_9ZZZZ</name>
<gene>
    <name evidence="1" type="ORF">METZ01_LOCUS394248</name>
</gene>
<dbReference type="EMBL" id="UINC01149119">
    <property type="protein sequence ID" value="SVD41394.1"/>
    <property type="molecule type" value="Genomic_DNA"/>
</dbReference>
<proteinExistence type="predicted"/>
<sequence length="287" mass="32021">TGVTPESGRLFLGSGEFERIRFSEVDAYWRRLRKQISSALSATPDAEITPEPCAHCEFCEFAGHCEARWRADDSLVYVAGARAVDRQVLKEAGVETMADLATAAEGSVPDMANARFDPLAEQAGLQVEARDHPDRVPPFVVLDPDETDPAGLISLPEPDKGDVFLDFEGHPFWTPARGLFFLFGFLRKERPGRWGYEARWSHEKDGEAAATVELIAYLHERHQRYPGMHVYHYNHTERSALEGLVEEHGLGDRKLAGLIAAGVFVDLYVTVRHSIRAGIESYSLKNV</sequence>
<evidence type="ECO:0000313" key="1">
    <source>
        <dbReference type="EMBL" id="SVD41394.1"/>
    </source>
</evidence>
<feature type="non-terminal residue" evidence="1">
    <location>
        <position position="287"/>
    </location>
</feature>
<accession>A0A382V4J6</accession>
<dbReference type="NCBIfam" id="TIGR03491">
    <property type="entry name" value="TM0106 family RecB-like putative nuclease"/>
    <property type="match status" value="1"/>
</dbReference>
<reference evidence="1" key="1">
    <citation type="submission" date="2018-05" db="EMBL/GenBank/DDBJ databases">
        <authorList>
            <person name="Lanie J.A."/>
            <person name="Ng W.-L."/>
            <person name="Kazmierczak K.M."/>
            <person name="Andrzejewski T.M."/>
            <person name="Davidsen T.M."/>
            <person name="Wayne K.J."/>
            <person name="Tettelin H."/>
            <person name="Glass J.I."/>
            <person name="Rusch D."/>
            <person name="Podicherti R."/>
            <person name="Tsui H.-C.T."/>
            <person name="Winkler M.E."/>
        </authorList>
    </citation>
    <scope>NUCLEOTIDE SEQUENCE</scope>
</reference>